<gene>
    <name evidence="1" type="ordered locus">Entcl_4323</name>
</gene>
<evidence type="ECO:0000313" key="1">
    <source>
        <dbReference type="EMBL" id="ADO50553.1"/>
    </source>
</evidence>
<reference evidence="1 2" key="2">
    <citation type="journal article" date="2011" name="Stand. Genomic Sci.">
        <title>Complete genome sequence of 'Enterobacter lignolyticus' SCF1.</title>
        <authorList>
            <person name="Deangelis K.M."/>
            <person name="D'Haeseleer P."/>
            <person name="Chivian D."/>
            <person name="Fortney J.L."/>
            <person name="Khudyakov J."/>
            <person name="Simmons B."/>
            <person name="Woo H."/>
            <person name="Arkin A.P."/>
            <person name="Davenport K.W."/>
            <person name="Goodwin L."/>
            <person name="Chen A."/>
            <person name="Ivanova N."/>
            <person name="Kyrpides N.C."/>
            <person name="Mavromatis K."/>
            <person name="Woyke T."/>
            <person name="Hazen T.C."/>
        </authorList>
    </citation>
    <scope>NUCLEOTIDE SEQUENCE [LARGE SCALE GENOMIC DNA]</scope>
    <source>
        <strain evidence="1 2">SCF1</strain>
    </source>
</reference>
<dbReference type="KEGG" id="esc:Entcl_4323"/>
<evidence type="ECO:0008006" key="3">
    <source>
        <dbReference type="Google" id="ProtNLM"/>
    </source>
</evidence>
<dbReference type="STRING" id="701347.Entcl_4323"/>
<dbReference type="Pfam" id="PF04591">
    <property type="entry name" value="DUF596"/>
    <property type="match status" value="1"/>
</dbReference>
<organism evidence="1 2">
    <name type="scientific">Enterobacter lignolyticus (strain SCF1)</name>
    <dbReference type="NCBI Taxonomy" id="701347"/>
    <lineage>
        <taxon>Bacteria</taxon>
        <taxon>Pseudomonadati</taxon>
        <taxon>Pseudomonadota</taxon>
        <taxon>Gammaproteobacteria</taxon>
        <taxon>Enterobacterales</taxon>
        <taxon>Enterobacteriaceae</taxon>
        <taxon>Pluralibacter</taxon>
    </lineage>
</organism>
<dbReference type="eggNOG" id="COG3792">
    <property type="taxonomic scope" value="Bacteria"/>
</dbReference>
<keyword evidence="2" id="KW-1185">Reference proteome</keyword>
<dbReference type="HOGENOM" id="CLU_132704_1_1_6"/>
<dbReference type="InterPro" id="IPR023138">
    <property type="entry name" value="NMB0513-like_sf"/>
</dbReference>
<reference evidence="2" key="1">
    <citation type="submission" date="2010-10" db="EMBL/GenBank/DDBJ databases">
        <title>Complete sequence of Enterobacter cloacae SCF1.</title>
        <authorList>
            <consortium name="US DOE Joint Genome Institute"/>
            <person name="Lucas S."/>
            <person name="Copeland A."/>
            <person name="Lapidus A."/>
            <person name="Cheng J.-F."/>
            <person name="Bruce D."/>
            <person name="Goodwin L."/>
            <person name="Pitluck S."/>
            <person name="Davenport K."/>
            <person name="Detter J.C."/>
            <person name="Han C."/>
            <person name="Tapia R."/>
            <person name="Land M."/>
            <person name="Hauser L."/>
            <person name="Chang Y.-J."/>
            <person name="Jeffries C."/>
            <person name="Kyrpides N."/>
            <person name="Ivanova N."/>
            <person name="Mikhailova N."/>
            <person name="DeAngelis K."/>
            <person name="Arkin A.P."/>
            <person name="Chivian D."/>
            <person name="Edwards B."/>
            <person name="Woo H."/>
            <person name="Hazen T.C."/>
            <person name="Woyke T."/>
        </authorList>
    </citation>
    <scope>NUCLEOTIDE SEQUENCE [LARGE SCALE GENOMIC DNA]</scope>
    <source>
        <strain evidence="2">SCF1</strain>
    </source>
</reference>
<dbReference type="Proteomes" id="UP000006872">
    <property type="component" value="Chromosome"/>
</dbReference>
<evidence type="ECO:0000313" key="2">
    <source>
        <dbReference type="Proteomes" id="UP000006872"/>
    </source>
</evidence>
<dbReference type="AlphaFoldDB" id="E3G4T5"/>
<name>E3G4T5_ENTLS</name>
<protein>
    <recommendedName>
        <fullName evidence="3">DUF596 domain-containing protein</fullName>
    </recommendedName>
</protein>
<dbReference type="SUPFAM" id="SSF160472">
    <property type="entry name" value="NMB0513-like"/>
    <property type="match status" value="1"/>
</dbReference>
<dbReference type="Gene3D" id="1.10.3510.10">
    <property type="entry name" value="NMB0513-like"/>
    <property type="match status" value="1"/>
</dbReference>
<dbReference type="EMBL" id="CP002272">
    <property type="protein sequence ID" value="ADO50553.1"/>
    <property type="molecule type" value="Genomic_DNA"/>
</dbReference>
<dbReference type="InterPro" id="IPR007670">
    <property type="entry name" value="DUF596"/>
</dbReference>
<accession>E3G4T5</accession>
<proteinExistence type="predicted"/>
<sequence>MNEICSLVIKSSYGLSMGAIWQHISVECADLSDNYSFRKKVFFCILTRLLNEKKIKLAVNGVFLSGTVEQQVQIVQAAWPPYPCEDEDDDLDEYGMWFLVKAPAGVVWLSPDGKELWT</sequence>